<dbReference type="Proteomes" id="UP001151760">
    <property type="component" value="Unassembled WGS sequence"/>
</dbReference>
<dbReference type="EMBL" id="BQNB010016755">
    <property type="protein sequence ID" value="GJT55425.1"/>
    <property type="molecule type" value="Genomic_DNA"/>
</dbReference>
<evidence type="ECO:0000313" key="2">
    <source>
        <dbReference type="Proteomes" id="UP001151760"/>
    </source>
</evidence>
<dbReference type="PANTHER" id="PTHR33240">
    <property type="entry name" value="OS08G0508500 PROTEIN"/>
    <property type="match status" value="1"/>
</dbReference>
<name>A0ABQ5EXR4_9ASTR</name>
<reference evidence="1" key="2">
    <citation type="submission" date="2022-01" db="EMBL/GenBank/DDBJ databases">
        <authorList>
            <person name="Yamashiro T."/>
            <person name="Shiraishi A."/>
            <person name="Satake H."/>
            <person name="Nakayama K."/>
        </authorList>
    </citation>
    <scope>NUCLEOTIDE SEQUENCE</scope>
</reference>
<gene>
    <name evidence="1" type="ORF">Tco_0990479</name>
</gene>
<accession>A0ABQ5EXR4</accession>
<comment type="caution">
    <text evidence="1">The sequence shown here is derived from an EMBL/GenBank/DDBJ whole genome shotgun (WGS) entry which is preliminary data.</text>
</comment>
<protein>
    <recommendedName>
        <fullName evidence="3">Reverse transcriptase domain-containing protein</fullName>
    </recommendedName>
</protein>
<evidence type="ECO:0000313" key="1">
    <source>
        <dbReference type="EMBL" id="GJT55425.1"/>
    </source>
</evidence>
<organism evidence="1 2">
    <name type="scientific">Tanacetum coccineum</name>
    <dbReference type="NCBI Taxonomy" id="301880"/>
    <lineage>
        <taxon>Eukaryota</taxon>
        <taxon>Viridiplantae</taxon>
        <taxon>Streptophyta</taxon>
        <taxon>Embryophyta</taxon>
        <taxon>Tracheophyta</taxon>
        <taxon>Spermatophyta</taxon>
        <taxon>Magnoliopsida</taxon>
        <taxon>eudicotyledons</taxon>
        <taxon>Gunneridae</taxon>
        <taxon>Pentapetalae</taxon>
        <taxon>asterids</taxon>
        <taxon>campanulids</taxon>
        <taxon>Asterales</taxon>
        <taxon>Asteraceae</taxon>
        <taxon>Asteroideae</taxon>
        <taxon>Anthemideae</taxon>
        <taxon>Anthemidinae</taxon>
        <taxon>Tanacetum</taxon>
    </lineage>
</organism>
<dbReference type="PANTHER" id="PTHR33240:SF15">
    <property type="entry name" value="GAG-PRO-LIKE PROTEIN"/>
    <property type="match status" value="1"/>
</dbReference>
<proteinExistence type="predicted"/>
<sequence length="177" mass="19663">MRTGDQLPEVKNQRVPATAPQIGFSGEVIWLMGQILLSVKIGDAEHSTSTWINFVVVRSPSRYNGIIRRPGVRKIQAVPSKAHGMLKFPVPKGILTLRSSKIIPLECTLVFRSEAQTSNAVQTTEERIKVEIHPEYLEQTIAIGSTLTTEGQKVLCDLLRRNLDIFAWKPADMTGVS</sequence>
<keyword evidence="2" id="KW-1185">Reference proteome</keyword>
<evidence type="ECO:0008006" key="3">
    <source>
        <dbReference type="Google" id="ProtNLM"/>
    </source>
</evidence>
<reference evidence="1" key="1">
    <citation type="journal article" date="2022" name="Int. J. Mol. Sci.">
        <title>Draft Genome of Tanacetum Coccineum: Genomic Comparison of Closely Related Tanacetum-Family Plants.</title>
        <authorList>
            <person name="Yamashiro T."/>
            <person name="Shiraishi A."/>
            <person name="Nakayama K."/>
            <person name="Satake H."/>
        </authorList>
    </citation>
    <scope>NUCLEOTIDE SEQUENCE</scope>
</reference>